<dbReference type="RefSeq" id="WP_106347168.1">
    <property type="nucleotide sequence ID" value="NZ_PVUE01000001.1"/>
</dbReference>
<gene>
    <name evidence="2" type="ORF">CLV47_101243</name>
</gene>
<dbReference type="InterPro" id="IPR000073">
    <property type="entry name" value="AB_hydrolase_1"/>
</dbReference>
<feature type="domain" description="AB hydrolase-1" evidence="1">
    <location>
        <begin position="34"/>
        <end position="139"/>
    </location>
</feature>
<dbReference type="PANTHER" id="PTHR43194">
    <property type="entry name" value="HYDROLASE ALPHA/BETA FOLD FAMILY"/>
    <property type="match status" value="1"/>
</dbReference>
<dbReference type="EMBL" id="PVUE01000001">
    <property type="protein sequence ID" value="PRZ44118.1"/>
    <property type="molecule type" value="Genomic_DNA"/>
</dbReference>
<dbReference type="OrthoDB" id="9804723at2"/>
<dbReference type="AlphaFoldDB" id="A0A2T1A714"/>
<dbReference type="GO" id="GO:0003824">
    <property type="term" value="F:catalytic activity"/>
    <property type="evidence" value="ECO:0007669"/>
    <property type="project" value="UniProtKB-ARBA"/>
</dbReference>
<evidence type="ECO:0000313" key="2">
    <source>
        <dbReference type="EMBL" id="PRZ44118.1"/>
    </source>
</evidence>
<protein>
    <submittedName>
        <fullName evidence="2">Pimeloyl-ACP methyl ester carboxylesterase</fullName>
    </submittedName>
</protein>
<proteinExistence type="predicted"/>
<dbReference type="Proteomes" id="UP000237752">
    <property type="component" value="Unassembled WGS sequence"/>
</dbReference>
<comment type="caution">
    <text evidence="2">The sequence shown here is derived from an EMBL/GenBank/DDBJ whole genome shotgun (WGS) entry which is preliminary data.</text>
</comment>
<reference evidence="2 3" key="1">
    <citation type="submission" date="2018-03" db="EMBL/GenBank/DDBJ databases">
        <title>Genomic Encyclopedia of Archaeal and Bacterial Type Strains, Phase II (KMG-II): from individual species to whole genera.</title>
        <authorList>
            <person name="Goeker M."/>
        </authorList>
    </citation>
    <scope>NUCLEOTIDE SEQUENCE [LARGE SCALE GENOMIC DNA]</scope>
    <source>
        <strain evidence="2 3">DSM 100065</strain>
    </source>
</reference>
<dbReference type="Pfam" id="PF00561">
    <property type="entry name" value="Abhydrolase_1"/>
    <property type="match status" value="1"/>
</dbReference>
<keyword evidence="3" id="KW-1185">Reference proteome</keyword>
<sequence length="287" mass="31715">MNPRIEPIKGYYLRTTIAGVDQRVYVEEAGEGIPLLCLHTAGSDGRQFRHMMNDPRITDHFRVVVFDLPWHGKSSPPAGWEGTTYQLDADTYAETILTVKRDLELDRPVLLGCSIGGRIVLQLARTHPEEFAAVIGLQSGVAVPPYYDRSYLGRPDVNESELCVALMSGLIGPAAPSADRWETLWHYAQGGPGVFNGDLHFYSDQRDLLEDVAKIDTSLCPLYLLSGEYDYSCLPSDSAAVAEHVDGAEFAVMKGIGHFPMSEDHDMFYSYLGPVLNSARSRRGKGC</sequence>
<name>A0A2T1A714_9ACTN</name>
<dbReference type="Gene3D" id="3.40.50.1820">
    <property type="entry name" value="alpha/beta hydrolase"/>
    <property type="match status" value="1"/>
</dbReference>
<dbReference type="InterPro" id="IPR029058">
    <property type="entry name" value="AB_hydrolase_fold"/>
</dbReference>
<dbReference type="SUPFAM" id="SSF53474">
    <property type="entry name" value="alpha/beta-Hydrolases"/>
    <property type="match status" value="1"/>
</dbReference>
<evidence type="ECO:0000313" key="3">
    <source>
        <dbReference type="Proteomes" id="UP000237752"/>
    </source>
</evidence>
<organism evidence="2 3">
    <name type="scientific">Antricoccus suffuscus</name>
    <dbReference type="NCBI Taxonomy" id="1629062"/>
    <lineage>
        <taxon>Bacteria</taxon>
        <taxon>Bacillati</taxon>
        <taxon>Actinomycetota</taxon>
        <taxon>Actinomycetes</taxon>
        <taxon>Geodermatophilales</taxon>
        <taxon>Antricoccaceae</taxon>
        <taxon>Antricoccus</taxon>
    </lineage>
</organism>
<accession>A0A2T1A714</accession>
<dbReference type="InterPro" id="IPR050228">
    <property type="entry name" value="Carboxylesterase_BioH"/>
</dbReference>
<evidence type="ECO:0000259" key="1">
    <source>
        <dbReference type="Pfam" id="PF00561"/>
    </source>
</evidence>
<dbReference type="PANTHER" id="PTHR43194:SF2">
    <property type="entry name" value="PEROXISOMAL MEMBRANE PROTEIN LPX1"/>
    <property type="match status" value="1"/>
</dbReference>